<sequence length="712" mass="83634">MSDEPRPFHVFRFFLYLLIIIAYLFYSSYLIYNIVNDKPNLKVDQIFLNEIDVPDIVICGASPELRILRCDLIANNDEKTPIDGCNSYLPPNVIDYDIYRDNCLTFKANKTIKFVKPNSGIDGLQKIGFYFYDNTTAAEMNTLGIASLTIQLTPPDFDFNSMTNMNKAISQMDKATLSEFKLQLNFIAGMVNYAAVVKFKTSTYRSILPRDARAIFGLDPNYHVTSKIENFINYFPFNNNPHNIPVGTTGYFSIAAGSFIQEQTSEERSNTILSAIAAAGGAFGTMAGIIVFCFGDSRLNPLGFLRNSLNISQDSKEFYERSRFYSKPELKFSKINDEDKALLVNEFNNIRYTIYYHLLNQSNIEKMDKNRSWLKNRLENKLKNKFIKFYHWLMNVENIEKIFHVYEKDREYYKFSSINEDDGRLLNSEINKIRYVIDVYLYDTKSKDQKKLAEYKYERELKFSDDTKNEDKELQIINEDDQKLLNAEFRKIRKLVDKHLLGKPDIEEIFDAYNFLKNNNFSNDIKGMDEGDTLQNKDFSEDMVKDKKLLNDVFQQISYVIFRHLLDIPEDEEIFNKYKENVQISSFSTNMNNGDKKLLVDEFDRIKHIINSHLFNGRKTLEVFEKYIEERELKFSNNMSEQDKKLLNDKFCEIRKTIDNFLLNEPRIQTKETFSEKMDSKDKELLMSYINNFDNKIHNIRNDIDNYILNKV</sequence>
<keyword evidence="1" id="KW-1133">Transmembrane helix</keyword>
<keyword evidence="1" id="KW-0472">Membrane</keyword>
<keyword evidence="1" id="KW-0812">Transmembrane</keyword>
<evidence type="ECO:0000256" key="1">
    <source>
        <dbReference type="SAM" id="Phobius"/>
    </source>
</evidence>
<feature type="transmembrane region" description="Helical" evidence="1">
    <location>
        <begin position="13"/>
        <end position="32"/>
    </location>
</feature>
<feature type="transmembrane region" description="Helical" evidence="1">
    <location>
        <begin position="272"/>
        <end position="292"/>
    </location>
</feature>
<organism evidence="2 3">
    <name type="scientific">Rhizophagus irregularis</name>
    <dbReference type="NCBI Taxonomy" id="588596"/>
    <lineage>
        <taxon>Eukaryota</taxon>
        <taxon>Fungi</taxon>
        <taxon>Fungi incertae sedis</taxon>
        <taxon>Mucoromycota</taxon>
        <taxon>Glomeromycotina</taxon>
        <taxon>Glomeromycetes</taxon>
        <taxon>Glomerales</taxon>
        <taxon>Glomeraceae</taxon>
        <taxon>Rhizophagus</taxon>
    </lineage>
</organism>
<dbReference type="VEuPathDB" id="FungiDB:FUN_024697"/>
<accession>A0A2N0R919</accession>
<name>A0A2N0R919_9GLOM</name>
<evidence type="ECO:0000313" key="2">
    <source>
        <dbReference type="EMBL" id="PKC59807.1"/>
    </source>
</evidence>
<reference evidence="2 3" key="1">
    <citation type="submission" date="2017-10" db="EMBL/GenBank/DDBJ databases">
        <title>Extensive intraspecific genome diversity in a model arbuscular mycorrhizal fungus.</title>
        <authorList>
            <person name="Chen E.C.H."/>
            <person name="Morin E."/>
            <person name="Baudet D."/>
            <person name="Noel J."/>
            <person name="Ndikumana S."/>
            <person name="Charron P."/>
            <person name="St-Onge C."/>
            <person name="Giorgi J."/>
            <person name="Grigoriev I.V."/>
            <person name="Roux C."/>
            <person name="Martin F.M."/>
            <person name="Corradi N."/>
        </authorList>
    </citation>
    <scope>NUCLEOTIDE SEQUENCE [LARGE SCALE GENOMIC DNA]</scope>
    <source>
        <strain evidence="2 3">A1</strain>
    </source>
</reference>
<evidence type="ECO:0000313" key="3">
    <source>
        <dbReference type="Proteomes" id="UP000232688"/>
    </source>
</evidence>
<dbReference type="Proteomes" id="UP000232688">
    <property type="component" value="Unassembled WGS sequence"/>
</dbReference>
<comment type="caution">
    <text evidence="2">The sequence shown here is derived from an EMBL/GenBank/DDBJ whole genome shotgun (WGS) entry which is preliminary data.</text>
</comment>
<gene>
    <name evidence="2" type="ORF">RhiirA1_540261</name>
</gene>
<dbReference type="EMBL" id="LLXH01001257">
    <property type="protein sequence ID" value="PKC59807.1"/>
    <property type="molecule type" value="Genomic_DNA"/>
</dbReference>
<dbReference type="VEuPathDB" id="FungiDB:RhiirFUN_003998"/>
<dbReference type="VEuPathDB" id="FungiDB:RhiirA1_540261"/>
<dbReference type="AlphaFoldDB" id="A0A2N0R919"/>
<proteinExistence type="predicted"/>
<reference evidence="2 3" key="2">
    <citation type="submission" date="2017-10" db="EMBL/GenBank/DDBJ databases">
        <title>Genome analyses suggest a sexual origin of heterokaryosis in a supposedly ancient asexual fungus.</title>
        <authorList>
            <person name="Corradi N."/>
            <person name="Sedzielewska K."/>
            <person name="Noel J."/>
            <person name="Charron P."/>
            <person name="Farinelli L."/>
            <person name="Marton T."/>
            <person name="Kruger M."/>
            <person name="Pelin A."/>
            <person name="Brachmann A."/>
            <person name="Corradi N."/>
        </authorList>
    </citation>
    <scope>NUCLEOTIDE SEQUENCE [LARGE SCALE GENOMIC DNA]</scope>
    <source>
        <strain evidence="2 3">A1</strain>
    </source>
</reference>
<protein>
    <submittedName>
        <fullName evidence="2">Uncharacterized protein</fullName>
    </submittedName>
</protein>